<name>A0A4Q9DZA5_9BACL</name>
<evidence type="ECO:0000256" key="1">
    <source>
        <dbReference type="SAM" id="MobiDB-lite"/>
    </source>
</evidence>
<dbReference type="EMBL" id="SIRE01000004">
    <property type="protein sequence ID" value="TBL80601.1"/>
    <property type="molecule type" value="Genomic_DNA"/>
</dbReference>
<comment type="caution">
    <text evidence="3">The sequence shown here is derived from an EMBL/GenBank/DDBJ whole genome shotgun (WGS) entry which is preliminary data.</text>
</comment>
<evidence type="ECO:0000313" key="4">
    <source>
        <dbReference type="Proteomes" id="UP000293142"/>
    </source>
</evidence>
<protein>
    <recommendedName>
        <fullName evidence="5">LysM domain-containing protein</fullName>
    </recommendedName>
</protein>
<dbReference type="Gene3D" id="1.10.10.1530">
    <property type="match status" value="1"/>
</dbReference>
<proteinExistence type="predicted"/>
<feature type="region of interest" description="Disordered" evidence="1">
    <location>
        <begin position="37"/>
        <end position="70"/>
    </location>
</feature>
<gene>
    <name evidence="3" type="ORF">EYB31_05065</name>
</gene>
<feature type="signal peptide" evidence="2">
    <location>
        <begin position="1"/>
        <end position="31"/>
    </location>
</feature>
<feature type="compositionally biased region" description="Gly residues" evidence="1">
    <location>
        <begin position="57"/>
        <end position="70"/>
    </location>
</feature>
<feature type="region of interest" description="Disordered" evidence="1">
    <location>
        <begin position="246"/>
        <end position="268"/>
    </location>
</feature>
<accession>A0A4Q9DZA5</accession>
<feature type="compositionally biased region" description="Pro residues" evidence="1">
    <location>
        <begin position="257"/>
        <end position="268"/>
    </location>
</feature>
<keyword evidence="2" id="KW-0732">Signal</keyword>
<dbReference type="Proteomes" id="UP000293142">
    <property type="component" value="Unassembled WGS sequence"/>
</dbReference>
<dbReference type="RefSeq" id="WP_131012202.1">
    <property type="nucleotide sequence ID" value="NZ_SIRE01000004.1"/>
</dbReference>
<sequence>MKNIGRKIMTGTIAASLLFGGAAFVHNSAYAADKTVTTDSQQAGKAQGGMKDRGGSRQEGGMQGGGNFRGGGSSVFKEVATLLGSDEKTIMESLQSGKTLVEIAQAAGITEDVLLEKLTASETQTIDAAVSSGKMTQEQADKLKSGLAERLKQQVENTKQQGAGGQMKDGKGPSGQQKDGKGPGPGMPGMGMLGGPKEMAELTGITEDELKTGFEAGKSLAEIAAEKGITRDQLISTLQASLTEQLGKMVDQKHQAPPAPPTEAAPQS</sequence>
<evidence type="ECO:0008006" key="5">
    <source>
        <dbReference type="Google" id="ProtNLM"/>
    </source>
</evidence>
<feature type="chain" id="PRO_5021001835" description="LysM domain-containing protein" evidence="2">
    <location>
        <begin position="32"/>
        <end position="268"/>
    </location>
</feature>
<evidence type="ECO:0000256" key="2">
    <source>
        <dbReference type="SAM" id="SignalP"/>
    </source>
</evidence>
<organism evidence="3 4">
    <name type="scientific">Paenibacillus thalictri</name>
    <dbReference type="NCBI Taxonomy" id="2527873"/>
    <lineage>
        <taxon>Bacteria</taxon>
        <taxon>Bacillati</taxon>
        <taxon>Bacillota</taxon>
        <taxon>Bacilli</taxon>
        <taxon>Bacillales</taxon>
        <taxon>Paenibacillaceae</taxon>
        <taxon>Paenibacillus</taxon>
    </lineage>
</organism>
<reference evidence="3 4" key="1">
    <citation type="submission" date="2019-02" db="EMBL/GenBank/DDBJ databases">
        <title>Paenibacillus sp. nov., isolated from surface-sterilized tissue of Thalictrum simplex L.</title>
        <authorList>
            <person name="Tuo L."/>
        </authorList>
    </citation>
    <scope>NUCLEOTIDE SEQUENCE [LARGE SCALE GENOMIC DNA]</scope>
    <source>
        <strain evidence="3 4">N2SHLJ1</strain>
    </source>
</reference>
<keyword evidence="4" id="KW-1185">Reference proteome</keyword>
<evidence type="ECO:0000313" key="3">
    <source>
        <dbReference type="EMBL" id="TBL80601.1"/>
    </source>
</evidence>
<dbReference type="AlphaFoldDB" id="A0A4Q9DZA5"/>
<feature type="compositionally biased region" description="Gly residues" evidence="1">
    <location>
        <begin position="182"/>
        <end position="194"/>
    </location>
</feature>
<dbReference type="OrthoDB" id="2080113at2"/>
<feature type="region of interest" description="Disordered" evidence="1">
    <location>
        <begin position="154"/>
        <end position="197"/>
    </location>
</feature>